<dbReference type="EMBL" id="LXQA010372673">
    <property type="protein sequence ID" value="MCI47454.1"/>
    <property type="molecule type" value="Genomic_DNA"/>
</dbReference>
<feature type="non-terminal residue" evidence="1">
    <location>
        <position position="1"/>
    </location>
</feature>
<sequence>FAATRWEARCSEQGWILHGSLREQLVAAANVSLLVAAGRCKIVLARGS</sequence>
<evidence type="ECO:0000313" key="1">
    <source>
        <dbReference type="EMBL" id="MCI47454.1"/>
    </source>
</evidence>
<organism evidence="1 2">
    <name type="scientific">Trifolium medium</name>
    <dbReference type="NCBI Taxonomy" id="97028"/>
    <lineage>
        <taxon>Eukaryota</taxon>
        <taxon>Viridiplantae</taxon>
        <taxon>Streptophyta</taxon>
        <taxon>Embryophyta</taxon>
        <taxon>Tracheophyta</taxon>
        <taxon>Spermatophyta</taxon>
        <taxon>Magnoliopsida</taxon>
        <taxon>eudicotyledons</taxon>
        <taxon>Gunneridae</taxon>
        <taxon>Pentapetalae</taxon>
        <taxon>rosids</taxon>
        <taxon>fabids</taxon>
        <taxon>Fabales</taxon>
        <taxon>Fabaceae</taxon>
        <taxon>Papilionoideae</taxon>
        <taxon>50 kb inversion clade</taxon>
        <taxon>NPAAA clade</taxon>
        <taxon>Hologalegina</taxon>
        <taxon>IRL clade</taxon>
        <taxon>Trifolieae</taxon>
        <taxon>Trifolium</taxon>
    </lineage>
</organism>
<evidence type="ECO:0000313" key="2">
    <source>
        <dbReference type="Proteomes" id="UP000265520"/>
    </source>
</evidence>
<accession>A0A392SGZ9</accession>
<dbReference type="Proteomes" id="UP000265520">
    <property type="component" value="Unassembled WGS sequence"/>
</dbReference>
<proteinExistence type="predicted"/>
<keyword evidence="2" id="KW-1185">Reference proteome</keyword>
<name>A0A392SGZ9_9FABA</name>
<protein>
    <submittedName>
        <fullName evidence="1">Uncharacterized protein</fullName>
    </submittedName>
</protein>
<dbReference type="AlphaFoldDB" id="A0A392SGZ9"/>
<reference evidence="1 2" key="1">
    <citation type="journal article" date="2018" name="Front. Plant Sci.">
        <title>Red Clover (Trifolium pratense) and Zigzag Clover (T. medium) - A Picture of Genomic Similarities and Differences.</title>
        <authorList>
            <person name="Dluhosova J."/>
            <person name="Istvanek J."/>
            <person name="Nedelnik J."/>
            <person name="Repkova J."/>
        </authorList>
    </citation>
    <scope>NUCLEOTIDE SEQUENCE [LARGE SCALE GENOMIC DNA]</scope>
    <source>
        <strain evidence="2">cv. 10/8</strain>
        <tissue evidence="1">Leaf</tissue>
    </source>
</reference>
<comment type="caution">
    <text evidence="1">The sequence shown here is derived from an EMBL/GenBank/DDBJ whole genome shotgun (WGS) entry which is preliminary data.</text>
</comment>